<dbReference type="AlphaFoldDB" id="A0A840C8E3"/>
<keyword evidence="1" id="KW-1133">Transmembrane helix</keyword>
<gene>
    <name evidence="2" type="ORF">GGR17_000093</name>
</gene>
<keyword evidence="3" id="KW-1185">Reference proteome</keyword>
<keyword evidence="1" id="KW-0812">Transmembrane</keyword>
<dbReference type="RefSeq" id="WP_157445534.1">
    <property type="nucleotide sequence ID" value="NZ_JACIEQ010000001.1"/>
</dbReference>
<comment type="caution">
    <text evidence="2">The sequence shown here is derived from an EMBL/GenBank/DDBJ whole genome shotgun (WGS) entry which is preliminary data.</text>
</comment>
<dbReference type="EMBL" id="JACIEQ010000001">
    <property type="protein sequence ID" value="MBB4020302.1"/>
    <property type="molecule type" value="Genomic_DNA"/>
</dbReference>
<feature type="transmembrane region" description="Helical" evidence="1">
    <location>
        <begin position="312"/>
        <end position="333"/>
    </location>
</feature>
<feature type="transmembrane region" description="Helical" evidence="1">
    <location>
        <begin position="218"/>
        <end position="243"/>
    </location>
</feature>
<dbReference type="PANTHER" id="PTHR23546">
    <property type="entry name" value="TRANSPORT PROTEIN"/>
    <property type="match status" value="1"/>
</dbReference>
<feature type="transmembrane region" description="Helical" evidence="1">
    <location>
        <begin position="345"/>
        <end position="367"/>
    </location>
</feature>
<evidence type="ECO:0000313" key="2">
    <source>
        <dbReference type="EMBL" id="MBB4020302.1"/>
    </source>
</evidence>
<name>A0A840C8E3_9RHOB</name>
<sequence length="418" mass="41346">MTFAETAPTPSAALAIRLALLANAIHQSVLIALVPVLQQELGLGLGQLGLIVGLGLGVSMISMPVLAWRAGEGRTGRVLLWAVLGGGVSAAVLAGAIMLGARGMLQGAALFAVLLAARAAYGLSAPAVLPVAQALTGVQGRGGNVIGGLGRLGAIAGAGRILGSGMVAPLVFLGPAAPVLAVLPLYAAAALWLVPAGRLQAAPLVMRRSTGAGGMPRLSFLAVPFLAQGGIGMVHIAFGAALVARFGLGAEAASAMTGFSLMAASLAALAMQLLLIPRFHGRERRGRQGGAVLCLLGAGCALLPGAPWLLTAAAVLLAGGAALLLSANLALALDQTAPAGRGRLAGMFSGAQLAGLALGTTLAGFLAEISTTLPLWAAFLLTIAVVAFSAVTPARATALQPQPAIGGDRLCQQKGTSE</sequence>
<evidence type="ECO:0000313" key="3">
    <source>
        <dbReference type="Proteomes" id="UP000585681"/>
    </source>
</evidence>
<organism evidence="2 3">
    <name type="scientific">Actibacterium naphthalenivorans</name>
    <dbReference type="NCBI Taxonomy" id="1614693"/>
    <lineage>
        <taxon>Bacteria</taxon>
        <taxon>Pseudomonadati</taxon>
        <taxon>Pseudomonadota</taxon>
        <taxon>Alphaproteobacteria</taxon>
        <taxon>Rhodobacterales</taxon>
        <taxon>Roseobacteraceae</taxon>
        <taxon>Actibacterium</taxon>
    </lineage>
</organism>
<feature type="transmembrane region" description="Helical" evidence="1">
    <location>
        <begin position="373"/>
        <end position="391"/>
    </location>
</feature>
<feature type="transmembrane region" description="Helical" evidence="1">
    <location>
        <begin position="107"/>
        <end position="131"/>
    </location>
</feature>
<evidence type="ECO:0000256" key="1">
    <source>
        <dbReference type="SAM" id="Phobius"/>
    </source>
</evidence>
<dbReference type="PANTHER" id="PTHR23546:SF1">
    <property type="entry name" value="MEMBRANE PROTEIN"/>
    <property type="match status" value="1"/>
</dbReference>
<dbReference type="InterPro" id="IPR036259">
    <property type="entry name" value="MFS_trans_sf"/>
</dbReference>
<feature type="transmembrane region" description="Helical" evidence="1">
    <location>
        <begin position="288"/>
        <end position="306"/>
    </location>
</feature>
<feature type="transmembrane region" description="Helical" evidence="1">
    <location>
        <begin position="78"/>
        <end position="101"/>
    </location>
</feature>
<accession>A0A840C8E3</accession>
<evidence type="ECO:0008006" key="4">
    <source>
        <dbReference type="Google" id="ProtNLM"/>
    </source>
</evidence>
<feature type="transmembrane region" description="Helical" evidence="1">
    <location>
        <begin position="255"/>
        <end position="276"/>
    </location>
</feature>
<protein>
    <recommendedName>
        <fullName evidence="4">MFS transporter</fullName>
    </recommendedName>
</protein>
<keyword evidence="1" id="KW-0472">Membrane</keyword>
<proteinExistence type="predicted"/>
<dbReference type="Proteomes" id="UP000585681">
    <property type="component" value="Unassembled WGS sequence"/>
</dbReference>
<feature type="transmembrane region" description="Helical" evidence="1">
    <location>
        <begin position="43"/>
        <end position="66"/>
    </location>
</feature>
<dbReference type="SUPFAM" id="SSF103473">
    <property type="entry name" value="MFS general substrate transporter"/>
    <property type="match status" value="1"/>
</dbReference>
<feature type="transmembrane region" description="Helical" evidence="1">
    <location>
        <begin position="179"/>
        <end position="197"/>
    </location>
</feature>
<reference evidence="2" key="1">
    <citation type="submission" date="2020-08" db="EMBL/GenBank/DDBJ databases">
        <title>Genomic Encyclopedia of Type Strains, Phase IV (KMG-IV): sequencing the most valuable type-strain genomes for metagenomic binning, comparative biology and taxonomic classification.</title>
        <authorList>
            <person name="Goeker M."/>
        </authorList>
    </citation>
    <scope>NUCLEOTIDE SEQUENCE [LARGE SCALE GENOMIC DNA]</scope>
    <source>
        <strain evidence="2">DSM 105040</strain>
    </source>
</reference>
<dbReference type="Gene3D" id="1.20.1250.20">
    <property type="entry name" value="MFS general substrate transporter like domains"/>
    <property type="match status" value="2"/>
</dbReference>
<feature type="transmembrane region" description="Helical" evidence="1">
    <location>
        <begin position="12"/>
        <end position="37"/>
    </location>
</feature>